<dbReference type="InterPro" id="IPR029751">
    <property type="entry name" value="Ribosomal_L25_dom"/>
</dbReference>
<organism evidence="9 10">
    <name type="scientific">Fraserbacteria sp. (strain RBG_16_55_9)</name>
    <dbReference type="NCBI Taxonomy" id="1817864"/>
    <lineage>
        <taxon>Bacteria</taxon>
        <taxon>Candidatus Fraseribacteriota</taxon>
    </lineage>
</organism>
<evidence type="ECO:0000256" key="5">
    <source>
        <dbReference type="HAMAP-Rule" id="MF_01334"/>
    </source>
</evidence>
<dbReference type="InterPro" id="IPR020930">
    <property type="entry name" value="Ribosomal_uL5_bac-type"/>
</dbReference>
<protein>
    <recommendedName>
        <fullName evidence="5">Large ribosomal subunit protein bL25</fullName>
    </recommendedName>
    <alternativeName>
        <fullName evidence="5">General stress protein CTC</fullName>
    </alternativeName>
</protein>
<evidence type="ECO:0000313" key="9">
    <source>
        <dbReference type="EMBL" id="OGF55660.1"/>
    </source>
</evidence>
<dbReference type="AlphaFoldDB" id="A0A1F5UWZ9"/>
<dbReference type="Proteomes" id="UP000179157">
    <property type="component" value="Unassembled WGS sequence"/>
</dbReference>
<dbReference type="Gene3D" id="2.170.120.20">
    <property type="entry name" value="Ribosomal protein L25, beta domain"/>
    <property type="match status" value="1"/>
</dbReference>
<keyword evidence="3 5" id="KW-0689">Ribosomal protein</keyword>
<comment type="function">
    <text evidence="5">This is one of the proteins that binds to the 5S RNA in the ribosome where it forms part of the central protuberance.</text>
</comment>
<feature type="compositionally biased region" description="Low complexity" evidence="6">
    <location>
        <begin position="221"/>
        <end position="231"/>
    </location>
</feature>
<gene>
    <name evidence="5" type="primary">rplY</name>
    <name evidence="5" type="synonym">ctc</name>
    <name evidence="9" type="ORF">A2Z21_01520</name>
</gene>
<comment type="subunit">
    <text evidence="5">Part of the 50S ribosomal subunit; part of the 5S rRNA/L5/L18/L25 subcomplex. Contacts the 5S rRNA. Binds to the 5S rRNA independently of L5 and L18.</text>
</comment>
<reference evidence="9 10" key="1">
    <citation type="journal article" date="2016" name="Nat. Commun.">
        <title>Thousands of microbial genomes shed light on interconnected biogeochemical processes in an aquifer system.</title>
        <authorList>
            <person name="Anantharaman K."/>
            <person name="Brown C.T."/>
            <person name="Hug L.A."/>
            <person name="Sharon I."/>
            <person name="Castelle C.J."/>
            <person name="Probst A.J."/>
            <person name="Thomas B.C."/>
            <person name="Singh A."/>
            <person name="Wilkins M.J."/>
            <person name="Karaoz U."/>
            <person name="Brodie E.L."/>
            <person name="Williams K.H."/>
            <person name="Hubbard S.S."/>
            <person name="Banfield J.F."/>
        </authorList>
    </citation>
    <scope>NUCLEOTIDE SEQUENCE [LARGE SCALE GENOMIC DNA]</scope>
    <source>
        <strain evidence="10">RBG_16_55_9</strain>
    </source>
</reference>
<dbReference type="InterPro" id="IPR001021">
    <property type="entry name" value="Ribosomal_bL25_long"/>
</dbReference>
<dbReference type="EMBL" id="MFGX01000051">
    <property type="protein sequence ID" value="OGF55660.1"/>
    <property type="molecule type" value="Genomic_DNA"/>
</dbReference>
<sequence length="244" mass="26481">MAYELSAEIRKEKNPRELRRQGRIPGVIYGPGAHHLIAFERKDLEGLLARITRSSRISLKLDGERFDTFIKEIQYDLFTDTVIHLDLYQPPAQRPITIDVPFRLRGEAKGRQSGGVVYQLRDAVEVRGSSDKIPELIELEVTELDIGQALHASDVRLAEGIQLLTPAEAVLVTVLAQRKEEVVAAPVEAVAVEGEAVAEGEGAEGAATPAAPGAGKEEPAKASAKAPAKAQAKAKEEPEGRKKK</sequence>
<dbReference type="Gene3D" id="2.40.240.10">
    <property type="entry name" value="Ribosomal Protein L25, Chain P"/>
    <property type="match status" value="1"/>
</dbReference>
<dbReference type="GO" id="GO:0022625">
    <property type="term" value="C:cytosolic large ribosomal subunit"/>
    <property type="evidence" value="ECO:0007669"/>
    <property type="project" value="TreeGrafter"/>
</dbReference>
<comment type="caution">
    <text evidence="9">The sequence shown here is derived from an EMBL/GenBank/DDBJ whole genome shotgun (WGS) entry which is preliminary data.</text>
</comment>
<feature type="domain" description="Large ribosomal subunit protein bL25 beta" evidence="8">
    <location>
        <begin position="96"/>
        <end position="177"/>
    </location>
</feature>
<name>A0A1F5UWZ9_FRAXR</name>
<dbReference type="GO" id="GO:0003735">
    <property type="term" value="F:structural constituent of ribosome"/>
    <property type="evidence" value="ECO:0007669"/>
    <property type="project" value="InterPro"/>
</dbReference>
<evidence type="ECO:0000256" key="3">
    <source>
        <dbReference type="ARBA" id="ARBA00022980"/>
    </source>
</evidence>
<evidence type="ECO:0000256" key="6">
    <source>
        <dbReference type="SAM" id="MobiDB-lite"/>
    </source>
</evidence>
<dbReference type="Pfam" id="PF14693">
    <property type="entry name" value="Ribosomal_TL5_C"/>
    <property type="match status" value="1"/>
</dbReference>
<evidence type="ECO:0000256" key="1">
    <source>
        <dbReference type="ARBA" id="ARBA00022730"/>
    </source>
</evidence>
<dbReference type="InterPro" id="IPR020056">
    <property type="entry name" value="Rbsml_bL25/Gln-tRNA_synth_N"/>
</dbReference>
<dbReference type="PANTHER" id="PTHR33284:SF1">
    <property type="entry name" value="RIBOSOMAL PROTEIN L25_GLN-TRNA SYNTHETASE, ANTI-CODON-BINDING DOMAIN-CONTAINING PROTEIN"/>
    <property type="match status" value="1"/>
</dbReference>
<proteinExistence type="inferred from homology"/>
<accession>A0A1F5UWZ9</accession>
<feature type="region of interest" description="Disordered" evidence="6">
    <location>
        <begin position="197"/>
        <end position="244"/>
    </location>
</feature>
<keyword evidence="1 5" id="KW-0699">rRNA-binding</keyword>
<evidence type="ECO:0000259" key="7">
    <source>
        <dbReference type="Pfam" id="PF01386"/>
    </source>
</evidence>
<dbReference type="InterPro" id="IPR020057">
    <property type="entry name" value="Ribosomal_bL25_b-dom"/>
</dbReference>
<evidence type="ECO:0000259" key="8">
    <source>
        <dbReference type="Pfam" id="PF14693"/>
    </source>
</evidence>
<dbReference type="CDD" id="cd00495">
    <property type="entry name" value="Ribosomal_L25_TL5_CTC"/>
    <property type="match status" value="1"/>
</dbReference>
<evidence type="ECO:0000256" key="4">
    <source>
        <dbReference type="ARBA" id="ARBA00023274"/>
    </source>
</evidence>
<dbReference type="InterPro" id="IPR037121">
    <property type="entry name" value="Ribosomal_bL25_C"/>
</dbReference>
<keyword evidence="4 5" id="KW-0687">Ribonucleoprotein</keyword>
<dbReference type="NCBIfam" id="TIGR00731">
    <property type="entry name" value="bL25_bact_ctc"/>
    <property type="match status" value="1"/>
</dbReference>
<evidence type="ECO:0000313" key="10">
    <source>
        <dbReference type="Proteomes" id="UP000179157"/>
    </source>
</evidence>
<feature type="compositionally biased region" description="Low complexity" evidence="6">
    <location>
        <begin position="203"/>
        <end position="214"/>
    </location>
</feature>
<dbReference type="GO" id="GO:0006412">
    <property type="term" value="P:translation"/>
    <property type="evidence" value="ECO:0007669"/>
    <property type="project" value="UniProtKB-UniRule"/>
</dbReference>
<feature type="compositionally biased region" description="Basic and acidic residues" evidence="6">
    <location>
        <begin position="233"/>
        <end position="244"/>
    </location>
</feature>
<dbReference type="SUPFAM" id="SSF50715">
    <property type="entry name" value="Ribosomal protein L25-like"/>
    <property type="match status" value="1"/>
</dbReference>
<dbReference type="InterPro" id="IPR011035">
    <property type="entry name" value="Ribosomal_bL25/Gln-tRNA_synth"/>
</dbReference>
<dbReference type="GO" id="GO:0008097">
    <property type="term" value="F:5S rRNA binding"/>
    <property type="evidence" value="ECO:0007669"/>
    <property type="project" value="InterPro"/>
</dbReference>
<keyword evidence="2 5" id="KW-0694">RNA-binding</keyword>
<dbReference type="HAMAP" id="MF_01334">
    <property type="entry name" value="Ribosomal_bL25_CTC"/>
    <property type="match status" value="1"/>
</dbReference>
<comment type="similarity">
    <text evidence="5">Belongs to the bacterial ribosomal protein bL25 family. CTC subfamily.</text>
</comment>
<dbReference type="PANTHER" id="PTHR33284">
    <property type="entry name" value="RIBOSOMAL PROTEIN L25/GLN-TRNA SYNTHETASE, ANTI-CODON-BINDING DOMAIN-CONTAINING PROTEIN"/>
    <property type="match status" value="1"/>
</dbReference>
<evidence type="ECO:0000256" key="2">
    <source>
        <dbReference type="ARBA" id="ARBA00022884"/>
    </source>
</evidence>
<dbReference type="STRING" id="1817864.A2Z21_01520"/>
<feature type="domain" description="Large ribosomal subunit protein bL25 L25" evidence="7">
    <location>
        <begin position="5"/>
        <end position="87"/>
    </location>
</feature>
<dbReference type="Pfam" id="PF01386">
    <property type="entry name" value="Ribosomal_L25p"/>
    <property type="match status" value="1"/>
</dbReference>